<comment type="caution">
    <text evidence="2">The sequence shown here is derived from an EMBL/GenBank/DDBJ whole genome shotgun (WGS) entry which is preliminary data.</text>
</comment>
<name>A0ABQ3VGW8_9CHLR</name>
<proteinExistence type="predicted"/>
<evidence type="ECO:0000313" key="2">
    <source>
        <dbReference type="EMBL" id="GHO85048.1"/>
    </source>
</evidence>
<feature type="domain" description="Menorin-like" evidence="1">
    <location>
        <begin position="21"/>
        <end position="234"/>
    </location>
</feature>
<accession>A0ABQ3VGW8</accession>
<dbReference type="EMBL" id="BNJJ01000008">
    <property type="protein sequence ID" value="GHO85048.1"/>
    <property type="molecule type" value="Genomic_DNA"/>
</dbReference>
<protein>
    <recommendedName>
        <fullName evidence="1">Menorin-like domain-containing protein</fullName>
    </recommendedName>
</protein>
<dbReference type="Proteomes" id="UP000635565">
    <property type="component" value="Unassembled WGS sequence"/>
</dbReference>
<gene>
    <name evidence="2" type="ORF">KSZ_30540</name>
</gene>
<dbReference type="PANTHER" id="PTHR21184:SF6">
    <property type="entry name" value="CONSERVED PLASMA MEMBRANE PROTEIN"/>
    <property type="match status" value="1"/>
</dbReference>
<evidence type="ECO:0000259" key="1">
    <source>
        <dbReference type="Pfam" id="PF10223"/>
    </source>
</evidence>
<keyword evidence="3" id="KW-1185">Reference proteome</keyword>
<sequence>MPMRDVVSYLQEHYDIKVLGDITWSHAVNSQQRLQDVLNDPQVMMLEVDVILSSSGEVVLAHPPAQDSDLRFDTFINIMIGSRQGIKLDMKDPEVLIPCLTLLRDSGLQQPVLLNAGVVPGNDGYPPKFSTRGFFAACKKFYPRGILSPDWTNEYTPLSGENIDAMLGACEDFEQVTFPVNARMLPFSWPHLTRLLQHDGYSLTIWDGKPVDKYLRLWLQENTDPAKVCYDCVDENGKPLSWWNNAI</sequence>
<dbReference type="Pfam" id="PF10223">
    <property type="entry name" value="Menorin_N"/>
    <property type="match status" value="1"/>
</dbReference>
<dbReference type="InterPro" id="IPR019356">
    <property type="entry name" value="Menorin_dom"/>
</dbReference>
<organism evidence="2 3">
    <name type="scientific">Dictyobacter formicarum</name>
    <dbReference type="NCBI Taxonomy" id="2778368"/>
    <lineage>
        <taxon>Bacteria</taxon>
        <taxon>Bacillati</taxon>
        <taxon>Chloroflexota</taxon>
        <taxon>Ktedonobacteria</taxon>
        <taxon>Ktedonobacterales</taxon>
        <taxon>Dictyobacteraceae</taxon>
        <taxon>Dictyobacter</taxon>
    </lineage>
</organism>
<reference evidence="2 3" key="1">
    <citation type="journal article" date="2021" name="Int. J. Syst. Evol. Microbiol.">
        <title>Reticulibacter mediterranei gen. nov., sp. nov., within the new family Reticulibacteraceae fam. nov., and Ktedonospora formicarum gen. nov., sp. nov., Ktedonobacter robiniae sp. nov., Dictyobacter formicarum sp. nov. and Dictyobacter arantiisoli sp. nov., belonging to the class Ktedonobacteria.</title>
        <authorList>
            <person name="Yabe S."/>
            <person name="Zheng Y."/>
            <person name="Wang C.M."/>
            <person name="Sakai Y."/>
            <person name="Abe K."/>
            <person name="Yokota A."/>
            <person name="Donadio S."/>
            <person name="Cavaletti L."/>
            <person name="Monciardini P."/>
        </authorList>
    </citation>
    <scope>NUCLEOTIDE SEQUENCE [LARGE SCALE GENOMIC DNA]</scope>
    <source>
        <strain evidence="2 3">SOSP1-9</strain>
    </source>
</reference>
<evidence type="ECO:0000313" key="3">
    <source>
        <dbReference type="Proteomes" id="UP000635565"/>
    </source>
</evidence>
<dbReference type="PANTHER" id="PTHR21184">
    <property type="entry name" value="MENORIN (DENDRITIC BRANCHING PROTEIN)"/>
    <property type="match status" value="1"/>
</dbReference>